<name>A0A929MQJ3_ABIDE</name>
<dbReference type="SUPFAM" id="SSF53335">
    <property type="entry name" value="S-adenosyl-L-methionine-dependent methyltransferases"/>
    <property type="match status" value="1"/>
</dbReference>
<feature type="non-terminal residue" evidence="2">
    <location>
        <position position="1"/>
    </location>
</feature>
<evidence type="ECO:0000313" key="3">
    <source>
        <dbReference type="Proteomes" id="UP000757900"/>
    </source>
</evidence>
<evidence type="ECO:0000313" key="2">
    <source>
        <dbReference type="EMBL" id="MBF0935666.1"/>
    </source>
</evidence>
<organism evidence="2 3">
    <name type="scientific">Abiotrophia defectiva</name>
    <name type="common">Streptococcus defectivus</name>
    <dbReference type="NCBI Taxonomy" id="46125"/>
    <lineage>
        <taxon>Bacteria</taxon>
        <taxon>Bacillati</taxon>
        <taxon>Bacillota</taxon>
        <taxon>Bacilli</taxon>
        <taxon>Lactobacillales</taxon>
        <taxon>Aerococcaceae</taxon>
        <taxon>Abiotrophia</taxon>
    </lineage>
</organism>
<dbReference type="EMBL" id="JABZFV010000328">
    <property type="protein sequence ID" value="MBF0935666.1"/>
    <property type="molecule type" value="Genomic_DNA"/>
</dbReference>
<sequence length="53" mass="6069">NLNIPRYVDTFEEEEEIDIEEVLKQIAQDNAEIEALEKEINAQLKLLGVDGLL</sequence>
<keyword evidence="1" id="KW-0175">Coiled coil</keyword>
<feature type="coiled-coil region" evidence="1">
    <location>
        <begin position="12"/>
        <end position="46"/>
    </location>
</feature>
<evidence type="ECO:0000256" key="1">
    <source>
        <dbReference type="SAM" id="Coils"/>
    </source>
</evidence>
<gene>
    <name evidence="2" type="ORF">HXK00_08530</name>
</gene>
<dbReference type="InterPro" id="IPR029063">
    <property type="entry name" value="SAM-dependent_MTases_sf"/>
</dbReference>
<protein>
    <submittedName>
        <fullName evidence="2">Uncharacterized protein</fullName>
    </submittedName>
</protein>
<accession>A0A929MQJ3</accession>
<dbReference type="AlphaFoldDB" id="A0A929MQJ3"/>
<dbReference type="Proteomes" id="UP000757900">
    <property type="component" value="Unassembled WGS sequence"/>
</dbReference>
<comment type="caution">
    <text evidence="2">The sequence shown here is derived from an EMBL/GenBank/DDBJ whole genome shotgun (WGS) entry which is preliminary data.</text>
</comment>
<proteinExistence type="predicted"/>
<reference evidence="2" key="1">
    <citation type="submission" date="2020-04" db="EMBL/GenBank/DDBJ databases">
        <title>Deep metagenomics examines the oral microbiome during advanced dental caries in children, revealing novel taxa and co-occurrences with host molecules.</title>
        <authorList>
            <person name="Baker J.L."/>
            <person name="Morton J.T."/>
            <person name="Dinis M."/>
            <person name="Alvarez R."/>
            <person name="Tran N.C."/>
            <person name="Knight R."/>
            <person name="Edlund A."/>
        </authorList>
    </citation>
    <scope>NUCLEOTIDE SEQUENCE</scope>
    <source>
        <strain evidence="2">JCVI_23_bin.16</strain>
    </source>
</reference>